<protein>
    <submittedName>
        <fullName evidence="2">Uncharacterized protein</fullName>
    </submittedName>
</protein>
<accession>A0A0J8DWS3</accession>
<feature type="compositionally biased region" description="Basic and acidic residues" evidence="1">
    <location>
        <begin position="25"/>
        <end position="35"/>
    </location>
</feature>
<dbReference type="AlphaFoldDB" id="A0A0J8DWS3"/>
<reference evidence="2 3" key="1">
    <citation type="journal article" date="2014" name="Nature">
        <title>The genome of the recently domesticated crop plant sugar beet (Beta vulgaris).</title>
        <authorList>
            <person name="Dohm J.C."/>
            <person name="Minoche A.E."/>
            <person name="Holtgrawe D."/>
            <person name="Capella-Gutierrez S."/>
            <person name="Zakrzewski F."/>
            <person name="Tafer H."/>
            <person name="Rupp O."/>
            <person name="Sorensen T.R."/>
            <person name="Stracke R."/>
            <person name="Reinhardt R."/>
            <person name="Goesmann A."/>
            <person name="Kraft T."/>
            <person name="Schulz B."/>
            <person name="Stadler P.F."/>
            <person name="Schmidt T."/>
            <person name="Gabaldon T."/>
            <person name="Lehrach H."/>
            <person name="Weisshaar B."/>
            <person name="Himmelbauer H."/>
        </authorList>
    </citation>
    <scope>NUCLEOTIDE SEQUENCE [LARGE SCALE GENOMIC DNA]</scope>
    <source>
        <tissue evidence="2">Taproot</tissue>
    </source>
</reference>
<proteinExistence type="predicted"/>
<dbReference type="Gramene" id="KMS95310">
    <property type="protein sequence ID" value="KMS95310"/>
    <property type="gene ID" value="BVRB_009500"/>
</dbReference>
<dbReference type="Proteomes" id="UP000035740">
    <property type="component" value="Unassembled WGS sequence"/>
</dbReference>
<name>A0A0J8DWS3_BETVV</name>
<feature type="compositionally biased region" description="Acidic residues" evidence="1">
    <location>
        <begin position="36"/>
        <end position="72"/>
    </location>
</feature>
<keyword evidence="3" id="KW-1185">Reference proteome</keyword>
<gene>
    <name evidence="2" type="ORF">BVRB_009500</name>
</gene>
<sequence>MLAVDNKVFENTKKKTFIRQKRTRTKSEEEGRIIESEEENIVSESEEEENIVSESEEEENIVSESEEEETEMAEPSVEQLSAILDALISIRRSTTNPEYGVLNGVIAEYCQEHIFQEIANVVNGRLNNPCLRMDKKEVYNMVALLQKTYNERGVSYVEIFFNLLKFN</sequence>
<organism evidence="2 3">
    <name type="scientific">Beta vulgaris subsp. vulgaris</name>
    <name type="common">Beet</name>
    <dbReference type="NCBI Taxonomy" id="3555"/>
    <lineage>
        <taxon>Eukaryota</taxon>
        <taxon>Viridiplantae</taxon>
        <taxon>Streptophyta</taxon>
        <taxon>Embryophyta</taxon>
        <taxon>Tracheophyta</taxon>
        <taxon>Spermatophyta</taxon>
        <taxon>Magnoliopsida</taxon>
        <taxon>eudicotyledons</taxon>
        <taxon>Gunneridae</taxon>
        <taxon>Pentapetalae</taxon>
        <taxon>Caryophyllales</taxon>
        <taxon>Chenopodiaceae</taxon>
        <taxon>Betoideae</taxon>
        <taxon>Beta</taxon>
    </lineage>
</organism>
<dbReference type="OrthoDB" id="10567242at2759"/>
<evidence type="ECO:0000256" key="1">
    <source>
        <dbReference type="SAM" id="MobiDB-lite"/>
    </source>
</evidence>
<evidence type="ECO:0000313" key="2">
    <source>
        <dbReference type="EMBL" id="KMS95310.1"/>
    </source>
</evidence>
<feature type="region of interest" description="Disordered" evidence="1">
    <location>
        <begin position="21"/>
        <end position="74"/>
    </location>
</feature>
<dbReference type="EMBL" id="KQ090488">
    <property type="protein sequence ID" value="KMS95310.1"/>
    <property type="molecule type" value="Genomic_DNA"/>
</dbReference>
<evidence type="ECO:0000313" key="3">
    <source>
        <dbReference type="Proteomes" id="UP000035740"/>
    </source>
</evidence>